<accession>A0A023F4S3</accession>
<evidence type="ECO:0000259" key="2">
    <source>
        <dbReference type="PROSITE" id="PS50866"/>
    </source>
</evidence>
<evidence type="ECO:0000259" key="1">
    <source>
        <dbReference type="PROSITE" id="PS50191"/>
    </source>
</evidence>
<dbReference type="InterPro" id="IPR036865">
    <property type="entry name" value="CRAL-TRIO_dom_sf"/>
</dbReference>
<dbReference type="SUPFAM" id="SSF101576">
    <property type="entry name" value="Supernatant protein factor (SPF), C-terminal domain"/>
    <property type="match status" value="1"/>
</dbReference>
<evidence type="ECO:0000313" key="4">
    <source>
        <dbReference type="EMBL" id="JAC15974.1"/>
    </source>
</evidence>
<dbReference type="EMBL" id="GBBI01002738">
    <property type="protein sequence ID" value="JAC15974.1"/>
    <property type="molecule type" value="mRNA"/>
</dbReference>
<feature type="domain" description="CRAL-TRIO" evidence="1">
    <location>
        <begin position="310"/>
        <end position="486"/>
    </location>
</feature>
<dbReference type="PROSITE" id="PS50866">
    <property type="entry name" value="GOLD"/>
    <property type="match status" value="1"/>
</dbReference>
<dbReference type="Pfam" id="PF04707">
    <property type="entry name" value="PRELI"/>
    <property type="match status" value="1"/>
</dbReference>
<feature type="domain" description="GOLD" evidence="2">
    <location>
        <begin position="512"/>
        <end position="626"/>
    </location>
</feature>
<dbReference type="PROSITE" id="PS50191">
    <property type="entry name" value="CRAL_TRIO"/>
    <property type="match status" value="1"/>
</dbReference>
<dbReference type="InterPro" id="IPR051064">
    <property type="entry name" value="SEC14/CRAL-TRIO_domain"/>
</dbReference>
<dbReference type="PANTHER" id="PTHR23324">
    <property type="entry name" value="SEC14 RELATED PROTEIN"/>
    <property type="match status" value="1"/>
</dbReference>
<dbReference type="InterPro" id="IPR006797">
    <property type="entry name" value="PRELI/MSF1_dom"/>
</dbReference>
<dbReference type="PANTHER" id="PTHR23324:SF66">
    <property type="entry name" value="PROTEIN REAL-TIME"/>
    <property type="match status" value="1"/>
</dbReference>
<dbReference type="PROSITE" id="PS50904">
    <property type="entry name" value="PRELI_MSF1"/>
    <property type="match status" value="1"/>
</dbReference>
<feature type="domain" description="PRELI/MSF1" evidence="3">
    <location>
        <begin position="3"/>
        <end position="175"/>
    </location>
</feature>
<dbReference type="FunFam" id="3.40.525.10:FF:000006">
    <property type="entry name" value="SEC14-like lipid binding 1"/>
    <property type="match status" value="1"/>
</dbReference>
<proteinExistence type="evidence at transcript level"/>
<dbReference type="InterPro" id="IPR036598">
    <property type="entry name" value="GOLD_dom_sf"/>
</dbReference>
<sequence>MVQKYQSPVRVYKYPFELVMMAYERRFPSCPQIPVVINCEIISDWTSGDSSLRKTERRCKLHVDAPYLLKKIIGVDHVYFIQKNSLNLRNRTLDIEAYNESFQSRVVVLETCRYFVHPENSDWTCFEQCAEVDIKSFFGFENTIEKLAMKQYSANIAKGKEVLEHFMAELRTEGITHVARWLPSPDDPESIQLEENNDSSFDGTVSPVSLCSKPRRNSGQQTSKECQSQLDTEYIQRYLGQLTLMQESRLVQLRKSFAQLHKGKIPSDTMLLRFLRARDFNVEKARHLLSESLSWRKKHGVDKVLSEYQMPQIVKDYFPGGWHHHDKDGRPIYLLRLGQMDVKGLLKTIGEDGLLKLTLHVCEEGLRLTEEATLNRGKPISTWCLLVDLEGLNMRHLWRPGIKALLHIIEIVEANYPETLGRVLIIRAPRVFPILWTLVSTFIDDITRTKFLFYGGNDYQEPGGLVDYIPNEVVPDFLGGPCKTAVKEGSLVPKSLYLTEGELGREGHHITDDSIYSSVSIAKGQSHEVSLNISDAGSVITWDFDIIREAVTFSVLRVAKQANHLSQGDNSTGALEEREKVEAPITCRDGESVQGSHVCSSPGVYLLSWSHSTGDHKAVLMYYYEILNSADYRGSMSSLQSGNSSFSALSSSCTATIATTSLR</sequence>
<dbReference type="InterPro" id="IPR001251">
    <property type="entry name" value="CRAL-TRIO_dom"/>
</dbReference>
<reference evidence="4" key="1">
    <citation type="journal article" date="2014" name="PLoS Negl. Trop. Dis.">
        <title>An updated insight into the Sialotranscriptome of Triatoma infestans: developmental stage and geographic variations.</title>
        <authorList>
            <person name="Schwarz A."/>
            <person name="Medrano-Mercado N."/>
            <person name="Schaub G.A."/>
            <person name="Struchiner C.J."/>
            <person name="Bargues M.D."/>
            <person name="Levy M.Z."/>
            <person name="Ribeiro J.M."/>
        </authorList>
    </citation>
    <scope>NUCLEOTIDE SEQUENCE</scope>
    <source>
        <strain evidence="4">Chile</strain>
        <tissue evidence="4">Salivary glands</tissue>
    </source>
</reference>
<dbReference type="SUPFAM" id="SSF52087">
    <property type="entry name" value="CRAL/TRIO domain"/>
    <property type="match status" value="1"/>
</dbReference>
<dbReference type="GO" id="GO:0005737">
    <property type="term" value="C:cytoplasm"/>
    <property type="evidence" value="ECO:0007669"/>
    <property type="project" value="TreeGrafter"/>
</dbReference>
<dbReference type="InterPro" id="IPR036273">
    <property type="entry name" value="CRAL/TRIO_N_dom_sf"/>
</dbReference>
<dbReference type="SMART" id="SM00516">
    <property type="entry name" value="SEC14"/>
    <property type="match status" value="1"/>
</dbReference>
<dbReference type="InterPro" id="IPR009038">
    <property type="entry name" value="GOLD_dom"/>
</dbReference>
<dbReference type="InterPro" id="IPR011074">
    <property type="entry name" value="CRAL/TRIO_N_dom"/>
</dbReference>
<dbReference type="SUPFAM" id="SSF46938">
    <property type="entry name" value="CRAL/TRIO N-terminal domain"/>
    <property type="match status" value="1"/>
</dbReference>
<dbReference type="CDD" id="cd00170">
    <property type="entry name" value="SEC14"/>
    <property type="match status" value="1"/>
</dbReference>
<protein>
    <submittedName>
        <fullName evidence="4">Putative phosphatidylinositol transfer protein sec14</fullName>
    </submittedName>
</protein>
<dbReference type="Gene3D" id="3.40.525.10">
    <property type="entry name" value="CRAL-TRIO lipid binding domain"/>
    <property type="match status" value="1"/>
</dbReference>
<name>A0A023F4S3_TRIIF</name>
<evidence type="ECO:0000259" key="3">
    <source>
        <dbReference type="PROSITE" id="PS50904"/>
    </source>
</evidence>
<dbReference type="SMART" id="SM01100">
    <property type="entry name" value="CRAL_TRIO_N"/>
    <property type="match status" value="1"/>
</dbReference>
<dbReference type="Pfam" id="PF00650">
    <property type="entry name" value="CRAL_TRIO"/>
    <property type="match status" value="1"/>
</dbReference>
<dbReference type="Pfam" id="PF03765">
    <property type="entry name" value="CRAL_TRIO_N"/>
    <property type="match status" value="1"/>
</dbReference>
<dbReference type="Gene3D" id="2.60.120.680">
    <property type="entry name" value="GOLD domain"/>
    <property type="match status" value="1"/>
</dbReference>
<organism evidence="4">
    <name type="scientific">Triatoma infestans</name>
    <name type="common">Assassin bug</name>
    <dbReference type="NCBI Taxonomy" id="30076"/>
    <lineage>
        <taxon>Eukaryota</taxon>
        <taxon>Metazoa</taxon>
        <taxon>Ecdysozoa</taxon>
        <taxon>Arthropoda</taxon>
        <taxon>Hexapoda</taxon>
        <taxon>Insecta</taxon>
        <taxon>Pterygota</taxon>
        <taxon>Neoptera</taxon>
        <taxon>Paraneoptera</taxon>
        <taxon>Hemiptera</taxon>
        <taxon>Heteroptera</taxon>
        <taxon>Panheteroptera</taxon>
        <taxon>Cimicomorpha</taxon>
        <taxon>Reduviidae</taxon>
        <taxon>Triatominae</taxon>
        <taxon>Triatoma</taxon>
    </lineage>
</organism>
<dbReference type="AlphaFoldDB" id="A0A023F4S3"/>